<dbReference type="Proteomes" id="UP000813444">
    <property type="component" value="Unassembled WGS sequence"/>
</dbReference>
<proteinExistence type="predicted"/>
<accession>A0A8K0SIL4</accession>
<evidence type="ECO:0000313" key="3">
    <source>
        <dbReference type="Proteomes" id="UP000813444"/>
    </source>
</evidence>
<gene>
    <name evidence="2" type="ORF">B0I35DRAFT_412083</name>
</gene>
<feature type="compositionally biased region" description="Polar residues" evidence="1">
    <location>
        <begin position="226"/>
        <end position="236"/>
    </location>
</feature>
<organism evidence="2 3">
    <name type="scientific">Stachybotrys elegans</name>
    <dbReference type="NCBI Taxonomy" id="80388"/>
    <lineage>
        <taxon>Eukaryota</taxon>
        <taxon>Fungi</taxon>
        <taxon>Dikarya</taxon>
        <taxon>Ascomycota</taxon>
        <taxon>Pezizomycotina</taxon>
        <taxon>Sordariomycetes</taxon>
        <taxon>Hypocreomycetidae</taxon>
        <taxon>Hypocreales</taxon>
        <taxon>Stachybotryaceae</taxon>
        <taxon>Stachybotrys</taxon>
    </lineage>
</organism>
<protein>
    <submittedName>
        <fullName evidence="2">Uncharacterized protein</fullName>
    </submittedName>
</protein>
<evidence type="ECO:0000313" key="2">
    <source>
        <dbReference type="EMBL" id="KAH7310588.1"/>
    </source>
</evidence>
<name>A0A8K0SIL4_9HYPO</name>
<feature type="compositionally biased region" description="Basic and acidic residues" evidence="1">
    <location>
        <begin position="360"/>
        <end position="370"/>
    </location>
</feature>
<feature type="compositionally biased region" description="Basic and acidic residues" evidence="1">
    <location>
        <begin position="31"/>
        <end position="46"/>
    </location>
</feature>
<feature type="region of interest" description="Disordered" evidence="1">
    <location>
        <begin position="216"/>
        <end position="239"/>
    </location>
</feature>
<sequence>MLGRMSPDEIKELIAALEAMSLEDASPPICEDDHPPDRWKDDEKNPGAELDRLLEDWPAFEEECKAAGFRCPKVIKGKNGKPRLQSRFTPSLNCADSPELVKFSNTIFVGMIRTGRPGLTPHPDQMTFPITVEGEQREQHVVMVQEDQVEQMTAEGWELFEPPEPLLDETKGFTDSRSRPERIVDVHTTDNPANDIGYYFKDAQHIARCLSDKWKPGDLIGENGSDPATKSESASYATPGKWDKFSDSRSATSAGHIPAFNRPAEVGLGWGGWDAYTSWEAHGRRIPEESVKEGDWMRGLNNPFDFVDKDGKVVMTVPANDWELPPRPKEPETLYEVIKGKKERAAAHKSKPTGLSWDLPFKDEGGNAGW</sequence>
<dbReference type="AlphaFoldDB" id="A0A8K0SIL4"/>
<comment type="caution">
    <text evidence="2">The sequence shown here is derived from an EMBL/GenBank/DDBJ whole genome shotgun (WGS) entry which is preliminary data.</text>
</comment>
<feature type="region of interest" description="Disordered" evidence="1">
    <location>
        <begin position="342"/>
        <end position="370"/>
    </location>
</feature>
<feature type="region of interest" description="Disordered" evidence="1">
    <location>
        <begin position="24"/>
        <end position="46"/>
    </location>
</feature>
<reference evidence="2" key="1">
    <citation type="journal article" date="2021" name="Nat. Commun.">
        <title>Genetic determinants of endophytism in the Arabidopsis root mycobiome.</title>
        <authorList>
            <person name="Mesny F."/>
            <person name="Miyauchi S."/>
            <person name="Thiergart T."/>
            <person name="Pickel B."/>
            <person name="Atanasova L."/>
            <person name="Karlsson M."/>
            <person name="Huettel B."/>
            <person name="Barry K.W."/>
            <person name="Haridas S."/>
            <person name="Chen C."/>
            <person name="Bauer D."/>
            <person name="Andreopoulos W."/>
            <person name="Pangilinan J."/>
            <person name="LaButti K."/>
            <person name="Riley R."/>
            <person name="Lipzen A."/>
            <person name="Clum A."/>
            <person name="Drula E."/>
            <person name="Henrissat B."/>
            <person name="Kohler A."/>
            <person name="Grigoriev I.V."/>
            <person name="Martin F.M."/>
            <person name="Hacquard S."/>
        </authorList>
    </citation>
    <scope>NUCLEOTIDE SEQUENCE</scope>
    <source>
        <strain evidence="2">MPI-CAGE-CH-0235</strain>
    </source>
</reference>
<dbReference type="EMBL" id="JAGPNK010000012">
    <property type="protein sequence ID" value="KAH7310588.1"/>
    <property type="molecule type" value="Genomic_DNA"/>
</dbReference>
<dbReference type="OrthoDB" id="4743586at2759"/>
<keyword evidence="3" id="KW-1185">Reference proteome</keyword>
<evidence type="ECO:0000256" key="1">
    <source>
        <dbReference type="SAM" id="MobiDB-lite"/>
    </source>
</evidence>